<feature type="domain" description="FAD/NAD(P)-binding" evidence="4">
    <location>
        <begin position="10"/>
        <end position="287"/>
    </location>
</feature>
<keyword evidence="2" id="KW-0285">Flavoprotein</keyword>
<keyword evidence="3" id="KW-0560">Oxidoreductase</keyword>
<evidence type="ECO:0000313" key="5">
    <source>
        <dbReference type="EMBL" id="KRR16980.1"/>
    </source>
</evidence>
<dbReference type="Pfam" id="PF07992">
    <property type="entry name" value="Pyr_redox_2"/>
    <property type="match status" value="1"/>
</dbReference>
<dbReference type="AlphaFoldDB" id="A0A0R3M9X9"/>
<dbReference type="GO" id="GO:0016491">
    <property type="term" value="F:oxidoreductase activity"/>
    <property type="evidence" value="ECO:0007669"/>
    <property type="project" value="UniProtKB-KW"/>
</dbReference>
<dbReference type="EMBL" id="LLYA01000214">
    <property type="protein sequence ID" value="KRR16980.1"/>
    <property type="molecule type" value="Genomic_DNA"/>
</dbReference>
<evidence type="ECO:0000259" key="4">
    <source>
        <dbReference type="Pfam" id="PF07992"/>
    </source>
</evidence>
<dbReference type="Gene3D" id="3.50.50.60">
    <property type="entry name" value="FAD/NAD(P)-binding domain"/>
    <property type="match status" value="2"/>
</dbReference>
<evidence type="ECO:0000256" key="2">
    <source>
        <dbReference type="ARBA" id="ARBA00022630"/>
    </source>
</evidence>
<evidence type="ECO:0000256" key="3">
    <source>
        <dbReference type="ARBA" id="ARBA00023002"/>
    </source>
</evidence>
<gene>
    <name evidence="5" type="ORF">CQ13_12330</name>
</gene>
<evidence type="ECO:0000313" key="6">
    <source>
        <dbReference type="Proteomes" id="UP000052023"/>
    </source>
</evidence>
<proteinExistence type="predicted"/>
<comment type="caution">
    <text evidence="5">The sequence shown here is derived from an EMBL/GenBank/DDBJ whole genome shotgun (WGS) entry which is preliminary data.</text>
</comment>
<name>A0A0R3M9X9_9BRAD</name>
<protein>
    <recommendedName>
        <fullName evidence="1">Thioredoxin reductase</fullName>
    </recommendedName>
</protein>
<dbReference type="PANTHER" id="PTHR48105">
    <property type="entry name" value="THIOREDOXIN REDUCTASE 1-RELATED-RELATED"/>
    <property type="match status" value="1"/>
</dbReference>
<dbReference type="PRINTS" id="PR00469">
    <property type="entry name" value="PNDRDTASEII"/>
</dbReference>
<sequence length="303" mass="32141">MPRFAPSDLDALIIGGGPAGLTCAIYLARYRRKVVVVDSRESRAALIPATHNYPGFADGIAGPKLLEALAAQAKTYGVEIIADRVTELQLARSGFEATCSQGTITAKRAVLASGLIDRDLGDPDLQQAIGYGLVRYCPICDGFEATDLRIGVLGSANDAGTKALFLRTYSRHVTLLTLDGNGCGEPLARELSEADIRLLAARAVAFRRQDKQMTVSLSDGTVEAFDVIYPVLGCEVRSELGRKLGASHNDAGCLDVDAHQRTNVPGLYAVGDAVSDLHQIVVATGHAAVAATDIHNGLPRNFR</sequence>
<dbReference type="OrthoDB" id="9786503at2"/>
<dbReference type="InterPro" id="IPR036188">
    <property type="entry name" value="FAD/NAD-bd_sf"/>
</dbReference>
<dbReference type="InterPro" id="IPR023753">
    <property type="entry name" value="FAD/NAD-binding_dom"/>
</dbReference>
<dbReference type="Proteomes" id="UP000052023">
    <property type="component" value="Unassembled WGS sequence"/>
</dbReference>
<dbReference type="PRINTS" id="PR00368">
    <property type="entry name" value="FADPNR"/>
</dbReference>
<keyword evidence="6" id="KW-1185">Reference proteome</keyword>
<organism evidence="5 6">
    <name type="scientific">Bradyrhizobium retamae</name>
    <dbReference type="NCBI Taxonomy" id="1300035"/>
    <lineage>
        <taxon>Bacteria</taxon>
        <taxon>Pseudomonadati</taxon>
        <taxon>Pseudomonadota</taxon>
        <taxon>Alphaproteobacteria</taxon>
        <taxon>Hyphomicrobiales</taxon>
        <taxon>Nitrobacteraceae</taxon>
        <taxon>Bradyrhizobium</taxon>
    </lineage>
</organism>
<dbReference type="SUPFAM" id="SSF51905">
    <property type="entry name" value="FAD/NAD(P)-binding domain"/>
    <property type="match status" value="2"/>
</dbReference>
<evidence type="ECO:0000256" key="1">
    <source>
        <dbReference type="ARBA" id="ARBA00018719"/>
    </source>
</evidence>
<accession>A0A0R3M9X9</accession>
<dbReference type="InterPro" id="IPR050097">
    <property type="entry name" value="Ferredoxin-NADP_redctase_2"/>
</dbReference>
<reference evidence="5 6" key="1">
    <citation type="submission" date="2014-03" db="EMBL/GenBank/DDBJ databases">
        <title>Bradyrhizobium valentinum sp. nov., isolated from effective nodules of Lupinus mariae-josephae, a lupine endemic of basic-lime soils in Eastern Spain.</title>
        <authorList>
            <person name="Duran D."/>
            <person name="Rey L."/>
            <person name="Navarro A."/>
            <person name="Busquets A."/>
            <person name="Imperial J."/>
            <person name="Ruiz-Argueso T."/>
        </authorList>
    </citation>
    <scope>NUCLEOTIDE SEQUENCE [LARGE SCALE GENOMIC DNA]</scope>
    <source>
        <strain evidence="5 6">Ro19</strain>
    </source>
</reference>
<dbReference type="RefSeq" id="WP_057847718.1">
    <property type="nucleotide sequence ID" value="NZ_LLYA01000214.1"/>
</dbReference>